<protein>
    <recommendedName>
        <fullName evidence="4">DUF4625 domain-containing protein</fullName>
    </recommendedName>
</protein>
<comment type="caution">
    <text evidence="2">The sequence shown here is derived from an EMBL/GenBank/DDBJ whole genome shotgun (WGS) entry which is preliminary data.</text>
</comment>
<name>A0ABV2LU00_9FLAO</name>
<reference evidence="2 3" key="1">
    <citation type="submission" date="2024-06" db="EMBL/GenBank/DDBJ databases">
        <title>Genomic Encyclopedia of Type Strains, Phase IV (KMG-IV): sequencing the most valuable type-strain genomes for metagenomic binning, comparative biology and taxonomic classification.</title>
        <authorList>
            <person name="Goeker M."/>
        </authorList>
    </citation>
    <scope>NUCLEOTIDE SEQUENCE [LARGE SCALE GENOMIC DNA]</scope>
    <source>
        <strain evidence="2 3">DSM 29388</strain>
    </source>
</reference>
<dbReference type="Pfam" id="PF15418">
    <property type="entry name" value="DUF4625"/>
    <property type="match status" value="1"/>
</dbReference>
<dbReference type="PROSITE" id="PS51257">
    <property type="entry name" value="PROKAR_LIPOPROTEIN"/>
    <property type="match status" value="1"/>
</dbReference>
<sequence>MKQQIVTYSLLLASVFTFQACSSDDDSADTTKPTIVLNTPTEDQHFHPGESIALNANFTDNLALGSYKIEVHHAGDGHTHKNANSAEWYYIHTATIEGNPNSYQATHLIEIPTLIEGDSIELGHYHLGIYLIDAAGNEQQQFIEIGID</sequence>
<accession>A0ABV2LU00</accession>
<evidence type="ECO:0008006" key="4">
    <source>
        <dbReference type="Google" id="ProtNLM"/>
    </source>
</evidence>
<dbReference type="RefSeq" id="WP_354508878.1">
    <property type="nucleotide sequence ID" value="NZ_JBEPMO010000008.1"/>
</dbReference>
<evidence type="ECO:0000313" key="2">
    <source>
        <dbReference type="EMBL" id="MET3732044.1"/>
    </source>
</evidence>
<feature type="chain" id="PRO_5046671464" description="DUF4625 domain-containing protein" evidence="1">
    <location>
        <begin position="23"/>
        <end position="148"/>
    </location>
</feature>
<dbReference type="EMBL" id="JBEPMO010000008">
    <property type="protein sequence ID" value="MET3732044.1"/>
    <property type="molecule type" value="Genomic_DNA"/>
</dbReference>
<dbReference type="Gene3D" id="2.60.40.4140">
    <property type="match status" value="1"/>
</dbReference>
<keyword evidence="3" id="KW-1185">Reference proteome</keyword>
<dbReference type="InterPro" id="IPR027829">
    <property type="entry name" value="DUF4625"/>
</dbReference>
<feature type="signal peptide" evidence="1">
    <location>
        <begin position="1"/>
        <end position="22"/>
    </location>
</feature>
<dbReference type="Proteomes" id="UP001549146">
    <property type="component" value="Unassembled WGS sequence"/>
</dbReference>
<organism evidence="2 3">
    <name type="scientific">Moheibacter stercoris</name>
    <dbReference type="NCBI Taxonomy" id="1628251"/>
    <lineage>
        <taxon>Bacteria</taxon>
        <taxon>Pseudomonadati</taxon>
        <taxon>Bacteroidota</taxon>
        <taxon>Flavobacteriia</taxon>
        <taxon>Flavobacteriales</taxon>
        <taxon>Weeksellaceae</taxon>
        <taxon>Moheibacter</taxon>
    </lineage>
</organism>
<evidence type="ECO:0000256" key="1">
    <source>
        <dbReference type="SAM" id="SignalP"/>
    </source>
</evidence>
<keyword evidence="1" id="KW-0732">Signal</keyword>
<proteinExistence type="predicted"/>
<evidence type="ECO:0000313" key="3">
    <source>
        <dbReference type="Proteomes" id="UP001549146"/>
    </source>
</evidence>
<gene>
    <name evidence="2" type="ORF">ABID46_001628</name>
</gene>